<gene>
    <name evidence="1" type="ORF">GB882_07555</name>
</gene>
<dbReference type="EMBL" id="WHPD01001642">
    <property type="protein sequence ID" value="MPV88520.1"/>
    <property type="molecule type" value="Genomic_DNA"/>
</dbReference>
<accession>A0A7J9UXC2</accession>
<sequence>MLETRILMAARLKGRLTAEAGATSAAVTVSEAATEVDRLRGLGFVKGEATVRATPEGRARLAELVEAERLVTDQDALAAAYEEFDEHNTRLKDVVSAWQVRDGAPNDHTDAEHDAQVLAQLDGLHQRFRPLIVRISSIAPRLEPYVGRFDFALEQVKAGDHSYIARPITDSYHTVWFELHEELMGLLGLRREEEAAAGRAV</sequence>
<dbReference type="Proteomes" id="UP000429644">
    <property type="component" value="Unassembled WGS sequence"/>
</dbReference>
<evidence type="ECO:0000313" key="1">
    <source>
        <dbReference type="EMBL" id="MPV88520.1"/>
    </source>
</evidence>
<dbReference type="RefSeq" id="WP_152231179.1">
    <property type="nucleotide sequence ID" value="NZ_BAAAOT010000037.1"/>
</dbReference>
<protein>
    <submittedName>
        <fullName evidence="1">Uncharacterized protein</fullName>
    </submittedName>
</protein>
<proteinExistence type="predicted"/>
<keyword evidence="2" id="KW-1185">Reference proteome</keyword>
<dbReference type="OrthoDB" id="3568381at2"/>
<dbReference type="AlphaFoldDB" id="A0A7J9UXC2"/>
<reference evidence="1 2" key="1">
    <citation type="submission" date="2019-10" db="EMBL/GenBank/DDBJ databases">
        <title>Georgenia wutianyii sp. nov. and Georgenia yuyongxinii sp. nov. isolated from plateau pika (Ochotona curzoniae) in the Qinghai-Tibet plateau of China.</title>
        <authorList>
            <person name="Tian Z."/>
        </authorList>
    </citation>
    <scope>NUCLEOTIDE SEQUENCE [LARGE SCALE GENOMIC DNA]</scope>
    <source>
        <strain evidence="1 2">JCM 15130</strain>
    </source>
</reference>
<comment type="caution">
    <text evidence="1">The sequence shown here is derived from an EMBL/GenBank/DDBJ whole genome shotgun (WGS) entry which is preliminary data.</text>
</comment>
<evidence type="ECO:0000313" key="2">
    <source>
        <dbReference type="Proteomes" id="UP000429644"/>
    </source>
</evidence>
<organism evidence="1 2">
    <name type="scientific">Georgenia ruanii</name>
    <dbReference type="NCBI Taxonomy" id="348442"/>
    <lineage>
        <taxon>Bacteria</taxon>
        <taxon>Bacillati</taxon>
        <taxon>Actinomycetota</taxon>
        <taxon>Actinomycetes</taxon>
        <taxon>Micrococcales</taxon>
        <taxon>Bogoriellaceae</taxon>
        <taxon>Georgenia</taxon>
    </lineage>
</organism>
<name>A0A7J9UXC2_9MICO</name>